<evidence type="ECO:0000313" key="5">
    <source>
        <dbReference type="Proteomes" id="UP000728968"/>
    </source>
</evidence>
<dbReference type="InterPro" id="IPR027417">
    <property type="entry name" value="P-loop_NTPase"/>
</dbReference>
<name>A0ABS2G3L1_FUSMR</name>
<protein>
    <submittedName>
        <fullName evidence="4">Zeta toxin family protein</fullName>
    </submittedName>
</protein>
<accession>A0ABS2G3L1</accession>
<dbReference type="SUPFAM" id="SSF52540">
    <property type="entry name" value="P-loop containing nucleoside triphosphate hydrolases"/>
    <property type="match status" value="1"/>
</dbReference>
<keyword evidence="1" id="KW-0547">Nucleotide-binding</keyword>
<dbReference type="Gene3D" id="3.40.50.300">
    <property type="entry name" value="P-loop containing nucleotide triphosphate hydrolases"/>
    <property type="match status" value="1"/>
</dbReference>
<keyword evidence="5" id="KW-1185">Reference proteome</keyword>
<reference evidence="4 5" key="1">
    <citation type="journal article" date="2021" name="Sci. Rep.">
        <title>The distribution of antibiotic resistance genes in chicken gut microbiota commensals.</title>
        <authorList>
            <person name="Juricova H."/>
            <person name="Matiasovicova J."/>
            <person name="Kubasova T."/>
            <person name="Cejkova D."/>
            <person name="Rychlik I."/>
        </authorList>
    </citation>
    <scope>NUCLEOTIDE SEQUENCE [LARGE SCALE GENOMIC DNA]</scope>
    <source>
        <strain evidence="4 5">An425</strain>
    </source>
</reference>
<dbReference type="InterPro" id="IPR010488">
    <property type="entry name" value="Zeta_toxin_domain"/>
</dbReference>
<dbReference type="Pfam" id="PF06414">
    <property type="entry name" value="Zeta_toxin"/>
    <property type="match status" value="1"/>
</dbReference>
<dbReference type="RefSeq" id="WP_204716668.1">
    <property type="nucleotide sequence ID" value="NZ_JACJLT010000153.1"/>
</dbReference>
<evidence type="ECO:0000256" key="1">
    <source>
        <dbReference type="ARBA" id="ARBA00022741"/>
    </source>
</evidence>
<evidence type="ECO:0000256" key="2">
    <source>
        <dbReference type="ARBA" id="ARBA00022840"/>
    </source>
</evidence>
<evidence type="ECO:0000259" key="3">
    <source>
        <dbReference type="Pfam" id="PF06414"/>
    </source>
</evidence>
<gene>
    <name evidence="4" type="ORF">H6A04_10275</name>
</gene>
<sequence>MPNYVIFAGVNGAGKSTLYNTIIPDLDLGIRINTDEIVRNIGDWRSNQDQVKAGRIALKLRKECIEKNISFNQETTLTGKNILKAIKEVKEKGYTIHLYYVGVENSDIAKKRVKNRVLKGGHDIPDDVIEKRYIETLENLKEILPLVNYAKIYDNTEKYKLCYSKFSNSYIKVCDKVPNWLDKILKEIGV</sequence>
<dbReference type="EMBL" id="JACJLT010000153">
    <property type="protein sequence ID" value="MBM6876024.1"/>
    <property type="molecule type" value="Genomic_DNA"/>
</dbReference>
<proteinExistence type="predicted"/>
<dbReference type="PANTHER" id="PTHR39206:SF1">
    <property type="entry name" value="SLL8004 PROTEIN"/>
    <property type="match status" value="1"/>
</dbReference>
<evidence type="ECO:0000313" key="4">
    <source>
        <dbReference type="EMBL" id="MBM6876024.1"/>
    </source>
</evidence>
<dbReference type="Proteomes" id="UP000728968">
    <property type="component" value="Unassembled WGS sequence"/>
</dbReference>
<organism evidence="4 5">
    <name type="scientific">Fusobacterium mortiferum</name>
    <dbReference type="NCBI Taxonomy" id="850"/>
    <lineage>
        <taxon>Bacteria</taxon>
        <taxon>Fusobacteriati</taxon>
        <taxon>Fusobacteriota</taxon>
        <taxon>Fusobacteriia</taxon>
        <taxon>Fusobacteriales</taxon>
        <taxon>Fusobacteriaceae</taxon>
        <taxon>Fusobacterium</taxon>
    </lineage>
</organism>
<dbReference type="PANTHER" id="PTHR39206">
    <property type="entry name" value="SLL8004 PROTEIN"/>
    <property type="match status" value="1"/>
</dbReference>
<feature type="domain" description="Zeta toxin" evidence="3">
    <location>
        <begin position="2"/>
        <end position="159"/>
    </location>
</feature>
<comment type="caution">
    <text evidence="4">The sequence shown here is derived from an EMBL/GenBank/DDBJ whole genome shotgun (WGS) entry which is preliminary data.</text>
</comment>
<keyword evidence="2" id="KW-0067">ATP-binding</keyword>